<accession>A0A6A6JLM5</accession>
<dbReference type="AlphaFoldDB" id="A0A6A6JLM5"/>
<dbReference type="PANTHER" id="PTHR38790:SF4">
    <property type="entry name" value="2EXR DOMAIN-CONTAINING PROTEIN"/>
    <property type="match status" value="1"/>
</dbReference>
<sequence>MEPHSLFAIGENFGMNSRIWKEGAKSIHDGWLKWAALQRERRQKTAPRGNVRRLANGLLDVDQKGRYVKEIRENSSSPLFRLPPEIRNKIFAYAVGGNFTFEAARLFYLGDWDGESLELSRVQDVALAYAETALLPFSASIFKFGPGIEGIHEWLQCLLDVEREAITSVEYLGDYHFPSRSNRPPVWSIDHGVMERLFSHQAPMFPNLKFLHIVFTVYFTFYESNEDWTLDESSELGLNEIKKRIEAELPNVSVTVSWRAE</sequence>
<evidence type="ECO:0000313" key="1">
    <source>
        <dbReference type="EMBL" id="KAF2277407.1"/>
    </source>
</evidence>
<evidence type="ECO:0000313" key="2">
    <source>
        <dbReference type="Proteomes" id="UP000800097"/>
    </source>
</evidence>
<organism evidence="1 2">
    <name type="scientific">Westerdykella ornata</name>
    <dbReference type="NCBI Taxonomy" id="318751"/>
    <lineage>
        <taxon>Eukaryota</taxon>
        <taxon>Fungi</taxon>
        <taxon>Dikarya</taxon>
        <taxon>Ascomycota</taxon>
        <taxon>Pezizomycotina</taxon>
        <taxon>Dothideomycetes</taxon>
        <taxon>Pleosporomycetidae</taxon>
        <taxon>Pleosporales</taxon>
        <taxon>Sporormiaceae</taxon>
        <taxon>Westerdykella</taxon>
    </lineage>
</organism>
<reference evidence="1" key="1">
    <citation type="journal article" date="2020" name="Stud. Mycol.">
        <title>101 Dothideomycetes genomes: a test case for predicting lifestyles and emergence of pathogens.</title>
        <authorList>
            <person name="Haridas S."/>
            <person name="Albert R."/>
            <person name="Binder M."/>
            <person name="Bloem J."/>
            <person name="Labutti K."/>
            <person name="Salamov A."/>
            <person name="Andreopoulos B."/>
            <person name="Baker S."/>
            <person name="Barry K."/>
            <person name="Bills G."/>
            <person name="Bluhm B."/>
            <person name="Cannon C."/>
            <person name="Castanera R."/>
            <person name="Culley D."/>
            <person name="Daum C."/>
            <person name="Ezra D."/>
            <person name="Gonzalez J."/>
            <person name="Henrissat B."/>
            <person name="Kuo A."/>
            <person name="Liang C."/>
            <person name="Lipzen A."/>
            <person name="Lutzoni F."/>
            <person name="Magnuson J."/>
            <person name="Mondo S."/>
            <person name="Nolan M."/>
            <person name="Ohm R."/>
            <person name="Pangilinan J."/>
            <person name="Park H.-J."/>
            <person name="Ramirez L."/>
            <person name="Alfaro M."/>
            <person name="Sun H."/>
            <person name="Tritt A."/>
            <person name="Yoshinaga Y."/>
            <person name="Zwiers L.-H."/>
            <person name="Turgeon B."/>
            <person name="Goodwin S."/>
            <person name="Spatafora J."/>
            <person name="Crous P."/>
            <person name="Grigoriev I."/>
        </authorList>
    </citation>
    <scope>NUCLEOTIDE SEQUENCE</scope>
    <source>
        <strain evidence="1">CBS 379.55</strain>
    </source>
</reference>
<dbReference type="RefSeq" id="XP_033654946.1">
    <property type="nucleotide sequence ID" value="XM_033800816.1"/>
</dbReference>
<dbReference type="GeneID" id="54553991"/>
<dbReference type="Proteomes" id="UP000800097">
    <property type="component" value="Unassembled WGS sequence"/>
</dbReference>
<name>A0A6A6JLM5_WESOR</name>
<dbReference type="OrthoDB" id="5413827at2759"/>
<dbReference type="PANTHER" id="PTHR38790">
    <property type="entry name" value="2EXR DOMAIN-CONTAINING PROTEIN-RELATED"/>
    <property type="match status" value="1"/>
</dbReference>
<proteinExistence type="predicted"/>
<keyword evidence="2" id="KW-1185">Reference proteome</keyword>
<gene>
    <name evidence="1" type="ORF">EI97DRAFT_457432</name>
</gene>
<protein>
    <submittedName>
        <fullName evidence="1">Uncharacterized protein</fullName>
    </submittedName>
</protein>
<dbReference type="EMBL" id="ML986490">
    <property type="protein sequence ID" value="KAF2277407.1"/>
    <property type="molecule type" value="Genomic_DNA"/>
</dbReference>